<organism evidence="4 5">
    <name type="scientific">Dorea formicigenerans</name>
    <dbReference type="NCBI Taxonomy" id="39486"/>
    <lineage>
        <taxon>Bacteria</taxon>
        <taxon>Bacillati</taxon>
        <taxon>Bacillota</taxon>
        <taxon>Clostridia</taxon>
        <taxon>Lachnospirales</taxon>
        <taxon>Lachnospiraceae</taxon>
        <taxon>Dorea</taxon>
    </lineage>
</organism>
<keyword evidence="2 4" id="KW-0808">Transferase</keyword>
<dbReference type="InterPro" id="IPR029044">
    <property type="entry name" value="Nucleotide-diphossugar_trans"/>
</dbReference>
<dbReference type="InterPro" id="IPR001173">
    <property type="entry name" value="Glyco_trans_2-like"/>
</dbReference>
<dbReference type="PANTHER" id="PTHR22916:SF51">
    <property type="entry name" value="GLYCOSYLTRANSFERASE EPSH-RELATED"/>
    <property type="match status" value="1"/>
</dbReference>
<dbReference type="EMBL" id="QSAJ01000084">
    <property type="protein sequence ID" value="RGW46334.1"/>
    <property type="molecule type" value="Genomic_DNA"/>
</dbReference>
<evidence type="ECO:0000259" key="3">
    <source>
        <dbReference type="Pfam" id="PF00535"/>
    </source>
</evidence>
<evidence type="ECO:0000313" key="4">
    <source>
        <dbReference type="EMBL" id="RGW46334.1"/>
    </source>
</evidence>
<dbReference type="Proteomes" id="UP000266376">
    <property type="component" value="Unassembled WGS sequence"/>
</dbReference>
<dbReference type="PANTHER" id="PTHR22916">
    <property type="entry name" value="GLYCOSYLTRANSFERASE"/>
    <property type="match status" value="1"/>
</dbReference>
<evidence type="ECO:0000256" key="1">
    <source>
        <dbReference type="ARBA" id="ARBA00022676"/>
    </source>
</evidence>
<protein>
    <submittedName>
        <fullName evidence="4">Glycosyltransferase</fullName>
    </submittedName>
</protein>
<sequence length="329" mass="38954">MEELKVSIVVPVYNTNIEYFRQCIKSLVSQTYENIEILIVDDGSKDENVSLYEQYIMPYKNIKFIHQKNCGVSAARNRGIEKSTGEYIAFVDSDDWVDPDFVKILMTGFYESDAEISICSAEYVDNKNCKKKECKNLKVEPILYSNRELYLQLLYSTKISGFLWNKIFKKNLITQKLNETLYYSEDFVFTAQYSENIKRAVYWDRALYHYRQNQNSVSNDFSYNNRIFSLLKANEYLIHIYEKQAPECLPEMNKNILKIALNLRARYKLSKSNNIEQYDEIVQVIYKYLMCTLTSKKINIREKVNIILTFLFPNTLFKVKNKILGRKIR</sequence>
<dbReference type="CDD" id="cd00761">
    <property type="entry name" value="Glyco_tranf_GTA_type"/>
    <property type="match status" value="1"/>
</dbReference>
<dbReference type="SUPFAM" id="SSF53448">
    <property type="entry name" value="Nucleotide-diphospho-sugar transferases"/>
    <property type="match status" value="1"/>
</dbReference>
<feature type="domain" description="Glycosyltransferase 2-like" evidence="3">
    <location>
        <begin position="7"/>
        <end position="153"/>
    </location>
</feature>
<dbReference type="Gene3D" id="3.90.550.10">
    <property type="entry name" value="Spore Coat Polysaccharide Biosynthesis Protein SpsA, Chain A"/>
    <property type="match status" value="1"/>
</dbReference>
<proteinExistence type="predicted"/>
<name>A0A395XKT1_9FIRM</name>
<dbReference type="GO" id="GO:0016757">
    <property type="term" value="F:glycosyltransferase activity"/>
    <property type="evidence" value="ECO:0007669"/>
    <property type="project" value="UniProtKB-KW"/>
</dbReference>
<gene>
    <name evidence="4" type="ORF">DWV67_16140</name>
</gene>
<reference evidence="4 5" key="1">
    <citation type="submission" date="2018-08" db="EMBL/GenBank/DDBJ databases">
        <title>A genome reference for cultivated species of the human gut microbiota.</title>
        <authorList>
            <person name="Zou Y."/>
            <person name="Xue W."/>
            <person name="Luo G."/>
        </authorList>
    </citation>
    <scope>NUCLEOTIDE SEQUENCE [LARGE SCALE GENOMIC DNA]</scope>
    <source>
        <strain evidence="4 5">AF12-11</strain>
    </source>
</reference>
<evidence type="ECO:0000256" key="2">
    <source>
        <dbReference type="ARBA" id="ARBA00022679"/>
    </source>
</evidence>
<evidence type="ECO:0000313" key="5">
    <source>
        <dbReference type="Proteomes" id="UP000266376"/>
    </source>
</evidence>
<dbReference type="Pfam" id="PF00535">
    <property type="entry name" value="Glycos_transf_2"/>
    <property type="match status" value="1"/>
</dbReference>
<accession>A0A395XKT1</accession>
<comment type="caution">
    <text evidence="4">The sequence shown here is derived from an EMBL/GenBank/DDBJ whole genome shotgun (WGS) entry which is preliminary data.</text>
</comment>
<dbReference type="AlphaFoldDB" id="A0A395XKT1"/>
<keyword evidence="1" id="KW-0328">Glycosyltransferase</keyword>